<evidence type="ECO:0000256" key="4">
    <source>
        <dbReference type="ARBA" id="ARBA00022837"/>
    </source>
</evidence>
<dbReference type="PANTHER" id="PTHR42693">
    <property type="entry name" value="ARYLSULFATASE FAMILY MEMBER"/>
    <property type="match status" value="1"/>
</dbReference>
<keyword evidence="7" id="KW-1185">Reference proteome</keyword>
<dbReference type="SUPFAM" id="SSF53649">
    <property type="entry name" value="Alkaline phosphatase-like"/>
    <property type="match status" value="1"/>
</dbReference>
<dbReference type="SUPFAM" id="SSF48371">
    <property type="entry name" value="ARM repeat"/>
    <property type="match status" value="1"/>
</dbReference>
<dbReference type="InterPro" id="IPR024607">
    <property type="entry name" value="Sulfatase_CS"/>
</dbReference>
<keyword evidence="3" id="KW-0378">Hydrolase</keyword>
<dbReference type="PANTHER" id="PTHR42693:SF53">
    <property type="entry name" value="ENDO-4-O-SULFATASE"/>
    <property type="match status" value="1"/>
</dbReference>
<protein>
    <submittedName>
        <fullName evidence="6">DUF229 domain-containing protein</fullName>
    </submittedName>
</protein>
<accession>A0ABX1WYX1</accession>
<evidence type="ECO:0000313" key="7">
    <source>
        <dbReference type="Proteomes" id="UP000732105"/>
    </source>
</evidence>
<gene>
    <name evidence="6" type="ORF">ELS83_15970</name>
</gene>
<evidence type="ECO:0000259" key="5">
    <source>
        <dbReference type="Pfam" id="PF00884"/>
    </source>
</evidence>
<dbReference type="InterPro" id="IPR011989">
    <property type="entry name" value="ARM-like"/>
</dbReference>
<evidence type="ECO:0000256" key="1">
    <source>
        <dbReference type="ARBA" id="ARBA00008779"/>
    </source>
</evidence>
<proteinExistence type="inferred from homology"/>
<reference evidence="6 7" key="1">
    <citation type="submission" date="2018-12" db="EMBL/GenBank/DDBJ databases">
        <title>Marinifilum JC070 sp. nov., a marine bacterium isolated from Yongle Blue Hole in the South China Sea.</title>
        <authorList>
            <person name="Fu T."/>
        </authorList>
    </citation>
    <scope>NUCLEOTIDE SEQUENCE [LARGE SCALE GENOMIC DNA]</scope>
    <source>
        <strain evidence="6 7">JC070</strain>
    </source>
</reference>
<keyword evidence="2" id="KW-0479">Metal-binding</keyword>
<dbReference type="InterPro" id="IPR050738">
    <property type="entry name" value="Sulfatase"/>
</dbReference>
<feature type="domain" description="Sulfatase N-terminal" evidence="5">
    <location>
        <begin position="36"/>
        <end position="128"/>
    </location>
</feature>
<feature type="domain" description="Sulfatase N-terminal" evidence="5">
    <location>
        <begin position="159"/>
        <end position="315"/>
    </location>
</feature>
<dbReference type="EMBL" id="RZNH01000031">
    <property type="protein sequence ID" value="NOU61304.1"/>
    <property type="molecule type" value="Genomic_DNA"/>
</dbReference>
<organism evidence="6 7">
    <name type="scientific">Marinifilum caeruleilacunae</name>
    <dbReference type="NCBI Taxonomy" id="2499076"/>
    <lineage>
        <taxon>Bacteria</taxon>
        <taxon>Pseudomonadati</taxon>
        <taxon>Bacteroidota</taxon>
        <taxon>Bacteroidia</taxon>
        <taxon>Marinilabiliales</taxon>
        <taxon>Marinifilaceae</taxon>
    </lineage>
</organism>
<dbReference type="PROSITE" id="PS00523">
    <property type="entry name" value="SULFATASE_1"/>
    <property type="match status" value="1"/>
</dbReference>
<keyword evidence="4" id="KW-0106">Calcium</keyword>
<name>A0ABX1WYX1_9BACT</name>
<dbReference type="Pfam" id="PF00884">
    <property type="entry name" value="Sulfatase"/>
    <property type="match status" value="2"/>
</dbReference>
<evidence type="ECO:0000256" key="2">
    <source>
        <dbReference type="ARBA" id="ARBA00022723"/>
    </source>
</evidence>
<evidence type="ECO:0000313" key="6">
    <source>
        <dbReference type="EMBL" id="NOU61304.1"/>
    </source>
</evidence>
<comment type="similarity">
    <text evidence="1">Belongs to the sulfatase family.</text>
</comment>
<dbReference type="Gene3D" id="3.40.720.10">
    <property type="entry name" value="Alkaline Phosphatase, subunit A"/>
    <property type="match status" value="1"/>
</dbReference>
<dbReference type="InterPro" id="IPR016024">
    <property type="entry name" value="ARM-type_fold"/>
</dbReference>
<evidence type="ECO:0000256" key="3">
    <source>
        <dbReference type="ARBA" id="ARBA00022801"/>
    </source>
</evidence>
<dbReference type="CDD" id="cd16027">
    <property type="entry name" value="SGSH"/>
    <property type="match status" value="1"/>
</dbReference>
<sequence length="629" mass="72057">MLIKKIDMNLKKINILIFIVGLCLCSCKKQDKDSRPNILWITTEDMSSQLGCFGDEHVHTPVIDQLASKGVRYTNAFATAPVCAPARSSIITGMHQSSIGAHHMRCKGHFPKDLKYLPQYLREAGYYCVNNEKEDYNLEYNALDIWNESGVKAHWKNREDKDQPFFAVFNFLGTHESATNSKKKHLSFTKDLPKEILLQAGEVPLPPYFPNTPVVNELMTRYYNNIAALDRYVDNILNELKQDGLDDNTIVIFYSDHGAGLPIHKRWLYDSGLKVPMIVKVPEKYKKLLPYKVGELTDELVSFTDLAPTVLELAGLTIPEHMQGRAFLGQHLSSKREFVYAARDRMDERYDMQRAVRDKQFKYIRYYEPQKPYIQFMNTPEKGDIMKAIRKGNKEGIIPPMAKRLMEQTKPLEELFDVKNDPWELKNLANDPNYKDVLVKMRKAHTEWSIDVADAGLIPEAILRQWESKFNKPIYNILREEKVPIDLIQEVALGSKVELFEKHILNANEVVRYWAATGIGNYAENLNEETFSSIIKLLDDECSLVRIAAARALCILNHETIAMNILKKELVSIDEWTRLSAALVLDEIGEKAKPVKETLRLALGDDNKYVARVVNHALNVLEGTNNIVK</sequence>
<comment type="caution">
    <text evidence="6">The sequence shown here is derived from an EMBL/GenBank/DDBJ whole genome shotgun (WGS) entry which is preliminary data.</text>
</comment>
<dbReference type="InterPro" id="IPR000917">
    <property type="entry name" value="Sulfatase_N"/>
</dbReference>
<dbReference type="Gene3D" id="1.25.10.10">
    <property type="entry name" value="Leucine-rich Repeat Variant"/>
    <property type="match status" value="1"/>
</dbReference>
<dbReference type="Proteomes" id="UP000732105">
    <property type="component" value="Unassembled WGS sequence"/>
</dbReference>
<dbReference type="InterPro" id="IPR017850">
    <property type="entry name" value="Alkaline_phosphatase_core_sf"/>
</dbReference>